<dbReference type="EMBL" id="CAJVPQ010000532">
    <property type="protein sequence ID" value="CAG8490028.1"/>
    <property type="molecule type" value="Genomic_DNA"/>
</dbReference>
<dbReference type="Proteomes" id="UP000789570">
    <property type="component" value="Unassembled WGS sequence"/>
</dbReference>
<organism evidence="1 2">
    <name type="scientific">Funneliformis caledonium</name>
    <dbReference type="NCBI Taxonomy" id="1117310"/>
    <lineage>
        <taxon>Eukaryota</taxon>
        <taxon>Fungi</taxon>
        <taxon>Fungi incertae sedis</taxon>
        <taxon>Mucoromycota</taxon>
        <taxon>Glomeromycotina</taxon>
        <taxon>Glomeromycetes</taxon>
        <taxon>Glomerales</taxon>
        <taxon>Glomeraceae</taxon>
        <taxon>Funneliformis</taxon>
    </lineage>
</organism>
<evidence type="ECO:0000313" key="1">
    <source>
        <dbReference type="EMBL" id="CAG8490028.1"/>
    </source>
</evidence>
<dbReference type="AlphaFoldDB" id="A0A9N8WHP1"/>
<evidence type="ECO:0000313" key="2">
    <source>
        <dbReference type="Proteomes" id="UP000789570"/>
    </source>
</evidence>
<accession>A0A9N8WHP1</accession>
<sequence length="50" mass="5812">MYDEENSKKVTMDDIELSHGSSKTMKHSIRMLLNSCFEPAYFKNTINVAR</sequence>
<reference evidence="1" key="1">
    <citation type="submission" date="2021-06" db="EMBL/GenBank/DDBJ databases">
        <authorList>
            <person name="Kallberg Y."/>
            <person name="Tangrot J."/>
            <person name="Rosling A."/>
        </authorList>
    </citation>
    <scope>NUCLEOTIDE SEQUENCE</scope>
    <source>
        <strain evidence="1">UK204</strain>
    </source>
</reference>
<protein>
    <submittedName>
        <fullName evidence="1">12423_t:CDS:1</fullName>
    </submittedName>
</protein>
<comment type="caution">
    <text evidence="1">The sequence shown here is derived from an EMBL/GenBank/DDBJ whole genome shotgun (WGS) entry which is preliminary data.</text>
</comment>
<keyword evidence="2" id="KW-1185">Reference proteome</keyword>
<name>A0A9N8WHP1_9GLOM</name>
<gene>
    <name evidence="1" type="ORF">FCALED_LOCUS3160</name>
</gene>
<proteinExistence type="predicted"/>